<keyword evidence="3" id="KW-1185">Reference proteome</keyword>
<proteinExistence type="predicted"/>
<sequence length="236" mass="26233">MSSPVLRSNYKGASIDSDGDFLCKCGFSMCMSTIWHADEEEKVQIGAGFSSELPFSPLPKPVTPGRTLDIRQFGILTPVTNSREEHPPINRTTSQNESSQIQPQPRPEKRPLFSISGQIQKKPRILGTPSRSPSPMQSKALDLDVGSTTCDPVTGTSPSPRSETMHSMRGRSRRWEEYEKDLAETPTKHRIHMRKLKPNNGKTEAAKGEDQEDLLSDWDETIISEMIRIADEPAGG</sequence>
<evidence type="ECO:0000313" key="2">
    <source>
        <dbReference type="EMBL" id="RDK41721.1"/>
    </source>
</evidence>
<dbReference type="EMBL" id="KZ851855">
    <property type="protein sequence ID" value="RDK41721.1"/>
    <property type="molecule type" value="Genomic_DNA"/>
</dbReference>
<feature type="region of interest" description="Disordered" evidence="1">
    <location>
        <begin position="78"/>
        <end position="215"/>
    </location>
</feature>
<reference evidence="2 3" key="1">
    <citation type="submission" date="2018-07" db="EMBL/GenBank/DDBJ databases">
        <title>Section-level genome sequencing of Aspergillus section Nigri to investigate inter- and intra-species variation.</title>
        <authorList>
            <consortium name="DOE Joint Genome Institute"/>
            <person name="Vesth T.C."/>
            <person name="Nybo J.L."/>
            <person name="Theobald S."/>
            <person name="Frisvad J.C."/>
            <person name="Larsen T.O."/>
            <person name="Nielsen K.F."/>
            <person name="Hoof J.B."/>
            <person name="Brandl J."/>
            <person name="Salamov A."/>
            <person name="Riley R."/>
            <person name="Gladden J.M."/>
            <person name="Phatale P."/>
            <person name="Nielsen M.T."/>
            <person name="Lyhne E.K."/>
            <person name="Kogle M.E."/>
            <person name="Strasser K."/>
            <person name="McDonnell E."/>
            <person name="Barry K."/>
            <person name="Clum A."/>
            <person name="Chen C."/>
            <person name="Nolan M."/>
            <person name="Sandor L."/>
            <person name="Kuo A."/>
            <person name="Lipzen A."/>
            <person name="Hainaut M."/>
            <person name="Drula E."/>
            <person name="Tsang A."/>
            <person name="Magnuson J.K."/>
            <person name="Henrissat B."/>
            <person name="Wiebenga A."/>
            <person name="Simmons B.A."/>
            <person name="Makela M.R."/>
            <person name="De vries R.P."/>
            <person name="Grigoriev I.V."/>
            <person name="Mortensen U.H."/>
            <person name="Baker S.E."/>
            <person name="Andersen M.R."/>
        </authorList>
    </citation>
    <scope>NUCLEOTIDE SEQUENCE [LARGE SCALE GENOMIC DNA]</scope>
    <source>
        <strain evidence="2 3">ATCC 13157</strain>
    </source>
</reference>
<feature type="compositionally biased region" description="Polar residues" evidence="1">
    <location>
        <begin position="146"/>
        <end position="162"/>
    </location>
</feature>
<dbReference type="AlphaFoldDB" id="A0A370PHP9"/>
<feature type="compositionally biased region" description="Polar residues" evidence="1">
    <location>
        <begin position="90"/>
        <end position="103"/>
    </location>
</feature>
<evidence type="ECO:0000313" key="3">
    <source>
        <dbReference type="Proteomes" id="UP000254937"/>
    </source>
</evidence>
<gene>
    <name evidence="2" type="ORF">M752DRAFT_235973</name>
</gene>
<accession>A0A370PHP9</accession>
<feature type="compositionally biased region" description="Basic and acidic residues" evidence="1">
    <location>
        <begin position="173"/>
        <end position="187"/>
    </location>
</feature>
<feature type="compositionally biased region" description="Basic residues" evidence="1">
    <location>
        <begin position="188"/>
        <end position="197"/>
    </location>
</feature>
<evidence type="ECO:0000256" key="1">
    <source>
        <dbReference type="SAM" id="MobiDB-lite"/>
    </source>
</evidence>
<organism evidence="2 3">
    <name type="scientific">Aspergillus phoenicis ATCC 13157</name>
    <dbReference type="NCBI Taxonomy" id="1353007"/>
    <lineage>
        <taxon>Eukaryota</taxon>
        <taxon>Fungi</taxon>
        <taxon>Dikarya</taxon>
        <taxon>Ascomycota</taxon>
        <taxon>Pezizomycotina</taxon>
        <taxon>Eurotiomycetes</taxon>
        <taxon>Eurotiomycetidae</taxon>
        <taxon>Eurotiales</taxon>
        <taxon>Aspergillaceae</taxon>
        <taxon>Aspergillus</taxon>
    </lineage>
</organism>
<protein>
    <submittedName>
        <fullName evidence="2">Uncharacterized protein</fullName>
    </submittedName>
</protein>
<name>A0A370PHP9_ASPPH</name>
<dbReference type="Proteomes" id="UP000254937">
    <property type="component" value="Unassembled WGS sequence"/>
</dbReference>